<accession>A0A0G1KQN9</accession>
<evidence type="ECO:0000313" key="4">
    <source>
        <dbReference type="Proteomes" id="UP000034797"/>
    </source>
</evidence>
<evidence type="ECO:0000256" key="1">
    <source>
        <dbReference type="SAM" id="Coils"/>
    </source>
</evidence>
<comment type="caution">
    <text evidence="3">The sequence shown here is derived from an EMBL/GenBank/DDBJ whole genome shotgun (WGS) entry which is preliminary data.</text>
</comment>
<feature type="coiled-coil region" evidence="1">
    <location>
        <begin position="7"/>
        <end position="62"/>
    </location>
</feature>
<name>A0A0G1KQN9_9BACT</name>
<reference evidence="3 4" key="1">
    <citation type="journal article" date="2015" name="Nature">
        <title>rRNA introns, odd ribosomes, and small enigmatic genomes across a large radiation of phyla.</title>
        <authorList>
            <person name="Brown C.T."/>
            <person name="Hug L.A."/>
            <person name="Thomas B.C."/>
            <person name="Sharon I."/>
            <person name="Castelle C.J."/>
            <person name="Singh A."/>
            <person name="Wilkins M.J."/>
            <person name="Williams K.H."/>
            <person name="Banfield J.F."/>
        </authorList>
    </citation>
    <scope>NUCLEOTIDE SEQUENCE [LARGE SCALE GENOMIC DNA]</scope>
</reference>
<sequence>QKTESGKIMMRQARQDVKEKIDALKERKEVSEDDIFMLHSELDRITAEFNEKVEEMSRAKEKEVMAV</sequence>
<dbReference type="AlphaFoldDB" id="A0A0G1KQN9"/>
<dbReference type="Proteomes" id="UP000034797">
    <property type="component" value="Unassembled WGS sequence"/>
</dbReference>
<evidence type="ECO:0000259" key="2">
    <source>
        <dbReference type="Pfam" id="PF01765"/>
    </source>
</evidence>
<dbReference type="InterPro" id="IPR036191">
    <property type="entry name" value="RRF_sf"/>
</dbReference>
<protein>
    <submittedName>
        <fullName evidence="3">Ribosome-recycling factor</fullName>
    </submittedName>
</protein>
<proteinExistence type="predicted"/>
<evidence type="ECO:0000313" key="3">
    <source>
        <dbReference type="EMBL" id="KKT85795.1"/>
    </source>
</evidence>
<feature type="domain" description="Ribosome recycling factor" evidence="2">
    <location>
        <begin position="2"/>
        <end position="65"/>
    </location>
</feature>
<gene>
    <name evidence="3" type="ORF">UW84_C0022G0027</name>
</gene>
<dbReference type="InterPro" id="IPR023584">
    <property type="entry name" value="Ribosome_recyc_fac_dom"/>
</dbReference>
<dbReference type="EMBL" id="LCJW01000022">
    <property type="protein sequence ID" value="KKT85795.1"/>
    <property type="molecule type" value="Genomic_DNA"/>
</dbReference>
<dbReference type="Pfam" id="PF01765">
    <property type="entry name" value="RRF"/>
    <property type="match status" value="1"/>
</dbReference>
<organism evidence="3 4">
    <name type="scientific">Candidatus Collierbacteria bacterium GW2011_GWA2_44_99</name>
    <dbReference type="NCBI Taxonomy" id="1618380"/>
    <lineage>
        <taxon>Bacteria</taxon>
        <taxon>Candidatus Collieribacteriota</taxon>
    </lineage>
</organism>
<dbReference type="Gene3D" id="1.10.132.20">
    <property type="entry name" value="Ribosome-recycling factor"/>
    <property type="match status" value="1"/>
</dbReference>
<keyword evidence="1" id="KW-0175">Coiled coil</keyword>
<dbReference type="SUPFAM" id="SSF55194">
    <property type="entry name" value="Ribosome recycling factor, RRF"/>
    <property type="match status" value="1"/>
</dbReference>
<feature type="non-terminal residue" evidence="3">
    <location>
        <position position="1"/>
    </location>
</feature>